<dbReference type="AlphaFoldDB" id="A0A1Q8ZVN0"/>
<comment type="cofactor">
    <cofactor evidence="1">
        <name>pyridoxal 5'-phosphate</name>
        <dbReference type="ChEBI" id="CHEBI:597326"/>
    </cofactor>
</comment>
<gene>
    <name evidence="14" type="ORF">BJF95_02425</name>
</gene>
<evidence type="ECO:0000256" key="13">
    <source>
        <dbReference type="ARBA" id="ARBA00049229"/>
    </source>
</evidence>
<evidence type="ECO:0000256" key="9">
    <source>
        <dbReference type="ARBA" id="ARBA00022898"/>
    </source>
</evidence>
<comment type="catalytic activity">
    <reaction evidence="13">
        <text>L-leucine + 2-oxoglutarate = 4-methyl-2-oxopentanoate + L-glutamate</text>
        <dbReference type="Rhea" id="RHEA:18321"/>
        <dbReference type="ChEBI" id="CHEBI:16810"/>
        <dbReference type="ChEBI" id="CHEBI:17865"/>
        <dbReference type="ChEBI" id="CHEBI:29985"/>
        <dbReference type="ChEBI" id="CHEBI:57427"/>
        <dbReference type="EC" id="2.6.1.42"/>
    </reaction>
</comment>
<keyword evidence="10" id="KW-0100">Branched-chain amino acid biosynthesis</keyword>
<dbReference type="Pfam" id="PF01063">
    <property type="entry name" value="Aminotran_4"/>
    <property type="match status" value="1"/>
</dbReference>
<dbReference type="FunFam" id="3.20.10.10:FF:000002">
    <property type="entry name" value="D-alanine aminotransferase"/>
    <property type="match status" value="1"/>
</dbReference>
<dbReference type="InterPro" id="IPR043131">
    <property type="entry name" value="BCAT-like_N"/>
</dbReference>
<evidence type="ECO:0000256" key="3">
    <source>
        <dbReference type="ARBA" id="ARBA00004824"/>
    </source>
</evidence>
<comment type="pathway">
    <text evidence="4">Amino-acid biosynthesis; L-valine biosynthesis; L-valine from pyruvate: step 4/4.</text>
</comment>
<dbReference type="GO" id="GO:0009082">
    <property type="term" value="P:branched-chain amino acid biosynthetic process"/>
    <property type="evidence" value="ECO:0007669"/>
    <property type="project" value="UniProtKB-KW"/>
</dbReference>
<dbReference type="NCBIfam" id="NF005209">
    <property type="entry name" value="PRK06680.1"/>
    <property type="match status" value="1"/>
</dbReference>
<evidence type="ECO:0000256" key="8">
    <source>
        <dbReference type="ARBA" id="ARBA00014472"/>
    </source>
</evidence>
<dbReference type="PANTHER" id="PTHR42743">
    <property type="entry name" value="AMINO-ACID AMINOTRANSFERASE"/>
    <property type="match status" value="1"/>
</dbReference>
<evidence type="ECO:0000256" key="11">
    <source>
        <dbReference type="ARBA" id="ARBA00048212"/>
    </source>
</evidence>
<dbReference type="PANTHER" id="PTHR42743:SF11">
    <property type="entry name" value="AMINODEOXYCHORISMATE LYASE"/>
    <property type="match status" value="1"/>
</dbReference>
<dbReference type="SUPFAM" id="SSF56752">
    <property type="entry name" value="D-aminoacid aminotransferase-like PLP-dependent enzymes"/>
    <property type="match status" value="1"/>
</dbReference>
<evidence type="ECO:0000256" key="10">
    <source>
        <dbReference type="ARBA" id="ARBA00023304"/>
    </source>
</evidence>
<dbReference type="EMBL" id="MKIM01000022">
    <property type="protein sequence ID" value="OLP46037.1"/>
    <property type="molecule type" value="Genomic_DNA"/>
</dbReference>
<reference evidence="14 15" key="1">
    <citation type="submission" date="2016-09" db="EMBL/GenBank/DDBJ databases">
        <title>Rhizobium oryziradicis sp. nov., isolated from the root of rice.</title>
        <authorList>
            <person name="Zhao J."/>
            <person name="Zhang X."/>
        </authorList>
    </citation>
    <scope>NUCLEOTIDE SEQUENCE [LARGE SCALE GENOMIC DNA]</scope>
    <source>
        <strain evidence="14 15">N19</strain>
    </source>
</reference>
<evidence type="ECO:0000313" key="14">
    <source>
        <dbReference type="EMBL" id="OLP46037.1"/>
    </source>
</evidence>
<evidence type="ECO:0000256" key="2">
    <source>
        <dbReference type="ARBA" id="ARBA00003109"/>
    </source>
</evidence>
<comment type="pathway">
    <text evidence="3">Amino-acid biosynthesis; L-isoleucine biosynthesis; L-isoleucine from 2-oxobutanoate: step 4/4.</text>
</comment>
<dbReference type="GO" id="GO:0008652">
    <property type="term" value="P:amino acid biosynthetic process"/>
    <property type="evidence" value="ECO:0007669"/>
    <property type="project" value="UniProtKB-ARBA"/>
</dbReference>
<dbReference type="OrthoDB" id="9805628at2"/>
<dbReference type="InterPro" id="IPR036038">
    <property type="entry name" value="Aminotransferase-like"/>
</dbReference>
<keyword evidence="9" id="KW-0663">Pyridoxal phosphate</keyword>
<organism evidence="14 15">
    <name type="scientific">Rhizobium oryziradicis</name>
    <dbReference type="NCBI Taxonomy" id="1867956"/>
    <lineage>
        <taxon>Bacteria</taxon>
        <taxon>Pseudomonadati</taxon>
        <taxon>Pseudomonadota</taxon>
        <taxon>Alphaproteobacteria</taxon>
        <taxon>Hyphomicrobiales</taxon>
        <taxon>Rhizobiaceae</taxon>
        <taxon>Rhizobium/Agrobacterium group</taxon>
        <taxon>Rhizobium</taxon>
    </lineage>
</organism>
<dbReference type="RefSeq" id="WP_075638159.1">
    <property type="nucleotide sequence ID" value="NZ_MKIM01000022.1"/>
</dbReference>
<dbReference type="STRING" id="1867956.BJF95_02425"/>
<comment type="catalytic activity">
    <reaction evidence="11">
        <text>L-valine + 2-oxoglutarate = 3-methyl-2-oxobutanoate + L-glutamate</text>
        <dbReference type="Rhea" id="RHEA:24813"/>
        <dbReference type="ChEBI" id="CHEBI:11851"/>
        <dbReference type="ChEBI" id="CHEBI:16810"/>
        <dbReference type="ChEBI" id="CHEBI:29985"/>
        <dbReference type="ChEBI" id="CHEBI:57762"/>
        <dbReference type="EC" id="2.6.1.42"/>
    </reaction>
</comment>
<dbReference type="GO" id="GO:0004084">
    <property type="term" value="F:branched-chain-amino-acid transaminase activity"/>
    <property type="evidence" value="ECO:0007669"/>
    <property type="project" value="UniProtKB-EC"/>
</dbReference>
<comment type="pathway">
    <text evidence="5">Amino-acid biosynthesis; L-leucine biosynthesis; L-leucine from 3-methyl-2-oxobutanoate: step 4/4.</text>
</comment>
<comment type="caution">
    <text evidence="14">The sequence shown here is derived from an EMBL/GenBank/DDBJ whole genome shotgun (WGS) entry which is preliminary data.</text>
</comment>
<comment type="catalytic activity">
    <reaction evidence="12">
        <text>L-isoleucine + 2-oxoglutarate = (S)-3-methyl-2-oxopentanoate + L-glutamate</text>
        <dbReference type="Rhea" id="RHEA:24801"/>
        <dbReference type="ChEBI" id="CHEBI:16810"/>
        <dbReference type="ChEBI" id="CHEBI:29985"/>
        <dbReference type="ChEBI" id="CHEBI:35146"/>
        <dbReference type="ChEBI" id="CHEBI:58045"/>
        <dbReference type="EC" id="2.6.1.42"/>
    </reaction>
</comment>
<protein>
    <recommendedName>
        <fullName evidence="8">Probable branched-chain-amino-acid aminotransferase</fullName>
        <ecNumber evidence="7">2.6.1.42</ecNumber>
    </recommendedName>
</protein>
<dbReference type="InterPro" id="IPR001544">
    <property type="entry name" value="Aminotrans_IV"/>
</dbReference>
<comment type="function">
    <text evidence="2">Acts on leucine, isoleucine and valine.</text>
</comment>
<dbReference type="CDD" id="cd01558">
    <property type="entry name" value="D-AAT_like"/>
    <property type="match status" value="1"/>
</dbReference>
<dbReference type="Proteomes" id="UP000186894">
    <property type="component" value="Unassembled WGS sequence"/>
</dbReference>
<evidence type="ECO:0000256" key="12">
    <source>
        <dbReference type="ARBA" id="ARBA00048798"/>
    </source>
</evidence>
<evidence type="ECO:0000313" key="15">
    <source>
        <dbReference type="Proteomes" id="UP000186894"/>
    </source>
</evidence>
<evidence type="ECO:0000256" key="6">
    <source>
        <dbReference type="ARBA" id="ARBA00009320"/>
    </source>
</evidence>
<dbReference type="Gene3D" id="3.30.470.10">
    <property type="match status" value="1"/>
</dbReference>
<evidence type="ECO:0000256" key="7">
    <source>
        <dbReference type="ARBA" id="ARBA00013053"/>
    </source>
</evidence>
<proteinExistence type="inferred from homology"/>
<dbReference type="EC" id="2.6.1.42" evidence="7"/>
<dbReference type="InterPro" id="IPR050571">
    <property type="entry name" value="Class-IV_PLP-Dep_Aminotrnsfr"/>
</dbReference>
<comment type="similarity">
    <text evidence="6">Belongs to the class-IV pyridoxal-phosphate-dependent aminotransferase family.</text>
</comment>
<accession>A0A1Q8ZVN0</accession>
<dbReference type="Gene3D" id="3.20.10.10">
    <property type="entry name" value="D-amino Acid Aminotransferase, subunit A, domain 2"/>
    <property type="match status" value="1"/>
</dbReference>
<keyword evidence="15" id="KW-1185">Reference proteome</keyword>
<keyword evidence="10" id="KW-0028">Amino-acid biosynthesis</keyword>
<evidence type="ECO:0000256" key="5">
    <source>
        <dbReference type="ARBA" id="ARBA00005072"/>
    </source>
</evidence>
<evidence type="ECO:0000256" key="4">
    <source>
        <dbReference type="ARBA" id="ARBA00004931"/>
    </source>
</evidence>
<dbReference type="GO" id="GO:0005829">
    <property type="term" value="C:cytosol"/>
    <property type="evidence" value="ECO:0007669"/>
    <property type="project" value="TreeGrafter"/>
</dbReference>
<dbReference type="InterPro" id="IPR043132">
    <property type="entry name" value="BCAT-like_C"/>
</dbReference>
<name>A0A1Q8ZVN0_9HYPH</name>
<sequence>MSNPAIRTVYLNGAFLPENEAHISIFDRGFLFGDGIYEVTAVLEGKLVDSPLHMARLERSIGEIGGFLPISTDEIVEIERRLIAENGLVEGMIYLQYTRGAEDRNFFYSKDLRPTLLMFTQSKKLDVASVMETGLKVKTVPDQRWERRDIKSVCLLPQVLAKRIAKEAGCDEAWMVEDGFVTEGASSTAYIITADDKIITRANSNATLPGCTRLAVLDLARAHGLIIEERPFTVEEALNAREAALTSASNFIVPITEIDGKAIGGGKPGPMIAKLREFYMDNARKTAV</sequence>
<evidence type="ECO:0000256" key="1">
    <source>
        <dbReference type="ARBA" id="ARBA00001933"/>
    </source>
</evidence>